<feature type="transmembrane region" description="Helical" evidence="8">
    <location>
        <begin position="486"/>
        <end position="507"/>
    </location>
</feature>
<sequence length="582" mass="65157">MIINFKLLYIFSFIISTLGIVAFFGDFGFNQSKDSRMMFDGYYHFAIAIGLISTAARYYEKRTSVNRKAFIFDLATVIFTVVIFYFHFLSPLYGSLDRFFESRYWVIMAVVFTFIREFSDLKINFKRTILNPAQLFISSFIVIILMGAFLLTLPKATTHGISFLDALFTSTSAVCVTGLSVLNTGSDFTTFGKLIIIILIQIGGLGILTFASYFSYFFKGGTSYENQLALSDMTSSKKLGDVFSTLKNIILITFGIELFSGILIYTSVSSTLFTSEFQHIFFSIFHSVSAFCNAGFSTLDASLYDEAYRYNYYLHLVIIFTFVFGGLGFPIVVNIINYIKYKIAHISPFSEQKRMYRPWVLTLDSRITLVTTVSLTIVGTIIFYILEYHNTLAEHEGFGKFVTALFGATTPRTAGFNTINNASMSFPTIMVIFLLMWVGASPQSTGGGIKTNTFAIAFLNVLSLAKGKSKVEIFRREIADISIRRAFAIMTLSLMAIGLGIMLITFFDPDKNLLDISFECFSAYSTVGLSLGITASLSEASKMVLIGIMFVGRISMLSLAIAIVKKSKYKNYSYPKEEITIN</sequence>
<name>A0AAP3ALK2_RIEAN</name>
<evidence type="ECO:0000256" key="8">
    <source>
        <dbReference type="SAM" id="Phobius"/>
    </source>
</evidence>
<evidence type="ECO:0000256" key="4">
    <source>
        <dbReference type="ARBA" id="ARBA00022692"/>
    </source>
</evidence>
<keyword evidence="4 8" id="KW-0812">Transmembrane</keyword>
<evidence type="ECO:0000256" key="1">
    <source>
        <dbReference type="ARBA" id="ARBA00004651"/>
    </source>
</evidence>
<keyword evidence="2" id="KW-0813">Transport</keyword>
<comment type="subcellular location">
    <subcellularLocation>
        <location evidence="1">Cell membrane</location>
        <topology evidence="1">Multi-pass membrane protein</topology>
    </subcellularLocation>
</comment>
<evidence type="ECO:0000256" key="6">
    <source>
        <dbReference type="ARBA" id="ARBA00023065"/>
    </source>
</evidence>
<gene>
    <name evidence="9" type="ORF">OKE68_07600</name>
</gene>
<feature type="transmembrane region" description="Helical" evidence="8">
    <location>
        <begin position="163"/>
        <end position="182"/>
    </location>
</feature>
<dbReference type="RefSeq" id="WP_154212617.1">
    <property type="nucleotide sequence ID" value="NZ_CP033039.1"/>
</dbReference>
<proteinExistence type="predicted"/>
<dbReference type="PANTHER" id="PTHR32024">
    <property type="entry name" value="TRK SYSTEM POTASSIUM UPTAKE PROTEIN TRKG-RELATED"/>
    <property type="match status" value="1"/>
</dbReference>
<organism evidence="9 10">
    <name type="scientific">Riemerella anatipestifer</name>
    <name type="common">Moraxella anatipestifer</name>
    <dbReference type="NCBI Taxonomy" id="34085"/>
    <lineage>
        <taxon>Bacteria</taxon>
        <taxon>Pseudomonadati</taxon>
        <taxon>Bacteroidota</taxon>
        <taxon>Flavobacteriia</taxon>
        <taxon>Flavobacteriales</taxon>
        <taxon>Weeksellaceae</taxon>
        <taxon>Riemerella</taxon>
    </lineage>
</organism>
<feature type="transmembrane region" description="Helical" evidence="8">
    <location>
        <begin position="194"/>
        <end position="218"/>
    </location>
</feature>
<dbReference type="EMBL" id="JAOZYT010000044">
    <property type="protein sequence ID" value="MCW0524173.1"/>
    <property type="molecule type" value="Genomic_DNA"/>
</dbReference>
<dbReference type="GO" id="GO:0008324">
    <property type="term" value="F:monoatomic cation transmembrane transporter activity"/>
    <property type="evidence" value="ECO:0007669"/>
    <property type="project" value="InterPro"/>
</dbReference>
<feature type="transmembrane region" description="Helical" evidence="8">
    <location>
        <begin position="249"/>
        <end position="268"/>
    </location>
</feature>
<dbReference type="AlphaFoldDB" id="A0AAP3ALK2"/>
<dbReference type="Pfam" id="PF02386">
    <property type="entry name" value="TrkH"/>
    <property type="match status" value="1"/>
</dbReference>
<dbReference type="InterPro" id="IPR003445">
    <property type="entry name" value="Cat_transpt"/>
</dbReference>
<feature type="transmembrane region" description="Helical" evidence="8">
    <location>
        <begin position="102"/>
        <end position="118"/>
    </location>
</feature>
<feature type="transmembrane region" description="Helical" evidence="8">
    <location>
        <begin position="130"/>
        <end position="151"/>
    </location>
</feature>
<feature type="transmembrane region" description="Helical" evidence="8">
    <location>
        <begin position="7"/>
        <end position="29"/>
    </location>
</feature>
<feature type="transmembrane region" description="Helical" evidence="8">
    <location>
        <begin position="280"/>
        <end position="300"/>
    </location>
</feature>
<keyword evidence="7 8" id="KW-0472">Membrane</keyword>
<feature type="transmembrane region" description="Helical" evidence="8">
    <location>
        <begin position="312"/>
        <end position="339"/>
    </location>
</feature>
<feature type="transmembrane region" description="Helical" evidence="8">
    <location>
        <begin position="360"/>
        <end position="386"/>
    </location>
</feature>
<reference evidence="9" key="1">
    <citation type="submission" date="2022-10" db="EMBL/GenBank/DDBJ databases">
        <title>Sifting through the core-genome to identify putative cross-protective antigens against Riemerella anatipestifer.</title>
        <authorList>
            <person name="Zheng X."/>
            <person name="Zhang W."/>
        </authorList>
    </citation>
    <scope>NUCLEOTIDE SEQUENCE</scope>
    <source>
        <strain evidence="9">ZWRA178</strain>
    </source>
</reference>
<evidence type="ECO:0000313" key="9">
    <source>
        <dbReference type="EMBL" id="MCW0524173.1"/>
    </source>
</evidence>
<evidence type="ECO:0000313" key="10">
    <source>
        <dbReference type="Proteomes" id="UP001207440"/>
    </source>
</evidence>
<feature type="transmembrane region" description="Helical" evidence="8">
    <location>
        <begin position="543"/>
        <end position="564"/>
    </location>
</feature>
<comment type="caution">
    <text evidence="9">The sequence shown here is derived from an EMBL/GenBank/DDBJ whole genome shotgun (WGS) entry which is preliminary data.</text>
</comment>
<evidence type="ECO:0000256" key="2">
    <source>
        <dbReference type="ARBA" id="ARBA00022448"/>
    </source>
</evidence>
<accession>A0AAP3ALK2</accession>
<dbReference type="PANTHER" id="PTHR32024:SF1">
    <property type="entry name" value="KTR SYSTEM POTASSIUM UPTAKE PROTEIN B"/>
    <property type="match status" value="1"/>
</dbReference>
<dbReference type="GO" id="GO:0030001">
    <property type="term" value="P:metal ion transport"/>
    <property type="evidence" value="ECO:0007669"/>
    <property type="project" value="UniProtKB-ARBA"/>
</dbReference>
<evidence type="ECO:0000256" key="5">
    <source>
        <dbReference type="ARBA" id="ARBA00022989"/>
    </source>
</evidence>
<keyword evidence="6" id="KW-0406">Ion transport</keyword>
<feature type="transmembrane region" description="Helical" evidence="8">
    <location>
        <begin position="422"/>
        <end position="440"/>
    </location>
</feature>
<dbReference type="GO" id="GO:0005886">
    <property type="term" value="C:plasma membrane"/>
    <property type="evidence" value="ECO:0007669"/>
    <property type="project" value="UniProtKB-SubCell"/>
</dbReference>
<protein>
    <submittedName>
        <fullName evidence="9">ATPase</fullName>
    </submittedName>
</protein>
<keyword evidence="3" id="KW-1003">Cell membrane</keyword>
<feature type="transmembrane region" description="Helical" evidence="8">
    <location>
        <begin position="71"/>
        <end position="90"/>
    </location>
</feature>
<evidence type="ECO:0000256" key="3">
    <source>
        <dbReference type="ARBA" id="ARBA00022475"/>
    </source>
</evidence>
<evidence type="ECO:0000256" key="7">
    <source>
        <dbReference type="ARBA" id="ARBA00023136"/>
    </source>
</evidence>
<keyword evidence="5 8" id="KW-1133">Transmembrane helix</keyword>
<feature type="transmembrane region" description="Helical" evidence="8">
    <location>
        <begin position="41"/>
        <end position="59"/>
    </location>
</feature>
<dbReference type="Proteomes" id="UP001207440">
    <property type="component" value="Unassembled WGS sequence"/>
</dbReference>